<reference evidence="1 2" key="1">
    <citation type="journal article" date="2014" name="Agronomy (Basel)">
        <title>A Draft Genome Sequence for Ensete ventricosum, the Drought-Tolerant Tree Against Hunger.</title>
        <authorList>
            <person name="Harrison J."/>
            <person name="Moore K.A."/>
            <person name="Paszkiewicz K."/>
            <person name="Jones T."/>
            <person name="Grant M."/>
            <person name="Ambacheew D."/>
            <person name="Muzemil S."/>
            <person name="Studholme D.J."/>
        </authorList>
    </citation>
    <scope>NUCLEOTIDE SEQUENCE [LARGE SCALE GENOMIC DNA]</scope>
</reference>
<sequence length="74" mass="8704">MVKNFAQIEFRSVFRATSQKFKILAIPNVLAHGKSYKHGLVKNCNCYKLCAKSSFDQFFVHHLENSKYWPFPTY</sequence>
<dbReference type="AlphaFoldDB" id="A0A426XWK2"/>
<accession>A0A426XWK2</accession>
<name>A0A426XWK2_ENSVE</name>
<protein>
    <submittedName>
        <fullName evidence="1">Uncharacterized protein</fullName>
    </submittedName>
</protein>
<evidence type="ECO:0000313" key="2">
    <source>
        <dbReference type="Proteomes" id="UP000287651"/>
    </source>
</evidence>
<organism evidence="1 2">
    <name type="scientific">Ensete ventricosum</name>
    <name type="common">Abyssinian banana</name>
    <name type="synonym">Musa ensete</name>
    <dbReference type="NCBI Taxonomy" id="4639"/>
    <lineage>
        <taxon>Eukaryota</taxon>
        <taxon>Viridiplantae</taxon>
        <taxon>Streptophyta</taxon>
        <taxon>Embryophyta</taxon>
        <taxon>Tracheophyta</taxon>
        <taxon>Spermatophyta</taxon>
        <taxon>Magnoliopsida</taxon>
        <taxon>Liliopsida</taxon>
        <taxon>Zingiberales</taxon>
        <taxon>Musaceae</taxon>
        <taxon>Ensete</taxon>
    </lineage>
</organism>
<dbReference type="EMBL" id="AMZH03016847">
    <property type="protein sequence ID" value="RRT43885.1"/>
    <property type="molecule type" value="Genomic_DNA"/>
</dbReference>
<gene>
    <name evidence="1" type="ORF">B296_00037884</name>
</gene>
<dbReference type="Proteomes" id="UP000287651">
    <property type="component" value="Unassembled WGS sequence"/>
</dbReference>
<proteinExistence type="predicted"/>
<evidence type="ECO:0000313" key="1">
    <source>
        <dbReference type="EMBL" id="RRT43885.1"/>
    </source>
</evidence>
<comment type="caution">
    <text evidence="1">The sequence shown here is derived from an EMBL/GenBank/DDBJ whole genome shotgun (WGS) entry which is preliminary data.</text>
</comment>